<evidence type="ECO:0000313" key="3">
    <source>
        <dbReference type="Proteomes" id="UP000030744"/>
    </source>
</evidence>
<dbReference type="RefSeq" id="XP_037878240.1">
    <property type="nucleotide sequence ID" value="XM_038022386.1"/>
</dbReference>
<proteinExistence type="predicted"/>
<feature type="compositionally biased region" description="Low complexity" evidence="1">
    <location>
        <begin position="276"/>
        <end position="295"/>
    </location>
</feature>
<feature type="region of interest" description="Disordered" evidence="1">
    <location>
        <begin position="548"/>
        <end position="569"/>
    </location>
</feature>
<keyword evidence="3" id="KW-1185">Reference proteome</keyword>
<feature type="region of interest" description="Disordered" evidence="1">
    <location>
        <begin position="367"/>
        <end position="389"/>
    </location>
</feature>
<dbReference type="OrthoDB" id="348121at2759"/>
<dbReference type="VEuPathDB" id="ToxoDB:EMH_0046740"/>
<feature type="compositionally biased region" description="Polar residues" evidence="1">
    <location>
        <begin position="367"/>
        <end position="385"/>
    </location>
</feature>
<sequence>MQISSWSLGVHFPVGQQDGVGRWTGSRPTNIGKAGRVTLHSAHLSRNQKAALIRTAVSALLALVLVAYFCRSPEGLWRSKAADIRRLASSDEDEVCDGLLELIESASGGESGASSSPKELSQSASVAEGAGSRKRAHSTDSQDEEVEKAKRPLVEGDLLSMTANMQDKVDSRQNSPPEVSPAQQQAVSSRDLGFSAGFKGSDEANTSSANEEFLTSWEGEDMGGSSLLEEFFADDDPFEQSFLDFVFDPDLTSSSGDDVDKLEDAQGTPGDTRDNAAQQVTSSSSPTSKGQSSAAPGSGADDVQPAVLESQGLQGHQKPSGVSTELSTSSASTKGSQGFVLVQNIPVFKRTHSEAPLFVYSSQPHDAVHDQQTSTDLSPPSTSQLEAPGPSQCQAIVYTPRTNTPKTLASIRQLLVKEQLTADELQSLIDLAAKVVKNVYNMGKFRKGLVPLREVREHVMRRFIIADALWGICEVVGPSMRKEEWWKQVMEKLLLFPSASVTSGHMQTGRFQVVRRFVAALQMYREGRRPAPREVIELKREVFCSPEAPPPFRSREYDIFRDDDTQEEV</sequence>
<dbReference type="Proteomes" id="UP000030744">
    <property type="component" value="Unassembled WGS sequence"/>
</dbReference>
<reference evidence="2" key="1">
    <citation type="submission" date="2013-10" db="EMBL/GenBank/DDBJ databases">
        <title>Genomic analysis of the causative agents of coccidiosis in chickens.</title>
        <authorList>
            <person name="Reid A.J."/>
            <person name="Blake D."/>
            <person name="Billington K."/>
            <person name="Browne H."/>
            <person name="Dunn M."/>
            <person name="Hung S."/>
            <person name="Kawahara F."/>
            <person name="Miranda-Saavedra D."/>
            <person name="Mourier T."/>
            <person name="Nagra H."/>
            <person name="Otto T.D."/>
            <person name="Rawlings N."/>
            <person name="Sanchez A."/>
            <person name="Sanders M."/>
            <person name="Subramaniam C."/>
            <person name="Tay Y."/>
            <person name="Dear P."/>
            <person name="Doerig C."/>
            <person name="Gruber A."/>
            <person name="Parkinson J."/>
            <person name="Shirley M."/>
            <person name="Wan K.L."/>
            <person name="Berriman M."/>
            <person name="Tomley F."/>
            <person name="Pain A."/>
        </authorList>
    </citation>
    <scope>NUCLEOTIDE SEQUENCE [LARGE SCALE GENOMIC DNA]</scope>
    <source>
        <strain evidence="2">Houghton</strain>
    </source>
</reference>
<accession>U6KGQ1</accession>
<feature type="compositionally biased region" description="Low complexity" evidence="1">
    <location>
        <begin position="107"/>
        <end position="116"/>
    </location>
</feature>
<feature type="compositionally biased region" description="Polar residues" evidence="1">
    <location>
        <begin position="320"/>
        <end position="335"/>
    </location>
</feature>
<feature type="region of interest" description="Disordered" evidence="1">
    <location>
        <begin position="107"/>
        <end position="211"/>
    </location>
</feature>
<feature type="region of interest" description="Disordered" evidence="1">
    <location>
        <begin position="253"/>
        <end position="335"/>
    </location>
</feature>
<evidence type="ECO:0000256" key="1">
    <source>
        <dbReference type="SAM" id="MobiDB-lite"/>
    </source>
</evidence>
<feature type="compositionally biased region" description="Basic and acidic residues" evidence="1">
    <location>
        <begin position="553"/>
        <end position="563"/>
    </location>
</feature>
<name>U6KGQ1_9EIME</name>
<organism evidence="2 3">
    <name type="scientific">Eimeria mitis</name>
    <dbReference type="NCBI Taxonomy" id="44415"/>
    <lineage>
        <taxon>Eukaryota</taxon>
        <taxon>Sar</taxon>
        <taxon>Alveolata</taxon>
        <taxon>Apicomplexa</taxon>
        <taxon>Conoidasida</taxon>
        <taxon>Coccidia</taxon>
        <taxon>Eucoccidiorida</taxon>
        <taxon>Eimeriorina</taxon>
        <taxon>Eimeriidae</taxon>
        <taxon>Eimeria</taxon>
    </lineage>
</organism>
<feature type="compositionally biased region" description="Polar residues" evidence="1">
    <location>
        <begin position="172"/>
        <end position="188"/>
    </location>
</feature>
<gene>
    <name evidence="2" type="ORF">EMH_0046740</name>
</gene>
<dbReference type="GeneID" id="60404062"/>
<evidence type="ECO:0000313" key="2">
    <source>
        <dbReference type="EMBL" id="CDJ35951.1"/>
    </source>
</evidence>
<reference evidence="2" key="2">
    <citation type="submission" date="2013-10" db="EMBL/GenBank/DDBJ databases">
        <authorList>
            <person name="Aslett M."/>
        </authorList>
    </citation>
    <scope>NUCLEOTIDE SEQUENCE [LARGE SCALE GENOMIC DNA]</scope>
    <source>
        <strain evidence="2">Houghton</strain>
    </source>
</reference>
<protein>
    <submittedName>
        <fullName evidence="2">Uncharacterized protein</fullName>
    </submittedName>
</protein>
<dbReference type="EMBL" id="HG735442">
    <property type="protein sequence ID" value="CDJ35951.1"/>
    <property type="molecule type" value="Genomic_DNA"/>
</dbReference>
<dbReference type="AlphaFoldDB" id="U6KGQ1"/>